<keyword evidence="4" id="KW-1185">Reference proteome</keyword>
<dbReference type="OrthoDB" id="2662662at2"/>
<dbReference type="RefSeq" id="WP_127191508.1">
    <property type="nucleotide sequence ID" value="NZ_RZNY01000005.1"/>
</dbReference>
<sequence>MKYIGWLLKLSITIVVVSLLTVLTTGYVVNHYIGSLLSSYNISMTSSVPSVGQIMKEMLGFGGNSKVKDQNDSNVADLGGKTEGSTADDTAKESSSDTDTTPGDQPSNGTSTSDLGNDNGEPTGSDPEQNVPEDALPVMGGISSGESQQDQEVIVSPDDLVAKKDELASTEKEEVFAMLMSKLPEEEMRKLTEAMEGGLTESEIFTIEQVLSKYLDKEEYAKMMKIIQK</sequence>
<dbReference type="EMBL" id="RZNY01000005">
    <property type="protein sequence ID" value="RUT47109.1"/>
    <property type="molecule type" value="Genomic_DNA"/>
</dbReference>
<comment type="caution">
    <text evidence="3">The sequence shown here is derived from an EMBL/GenBank/DDBJ whole genome shotgun (WGS) entry which is preliminary data.</text>
</comment>
<dbReference type="Proteomes" id="UP000279446">
    <property type="component" value="Unassembled WGS sequence"/>
</dbReference>
<keyword evidence="2" id="KW-1133">Transmembrane helix</keyword>
<keyword evidence="2" id="KW-0472">Membrane</keyword>
<protein>
    <submittedName>
        <fullName evidence="3">Uncharacterized protein</fullName>
    </submittedName>
</protein>
<feature type="transmembrane region" description="Helical" evidence="2">
    <location>
        <begin position="6"/>
        <end position="29"/>
    </location>
</feature>
<proteinExistence type="predicted"/>
<feature type="region of interest" description="Disordered" evidence="1">
    <location>
        <begin position="63"/>
        <end position="150"/>
    </location>
</feature>
<keyword evidence="2" id="KW-0812">Transmembrane</keyword>
<evidence type="ECO:0000256" key="1">
    <source>
        <dbReference type="SAM" id="MobiDB-lite"/>
    </source>
</evidence>
<feature type="compositionally biased region" description="Polar residues" evidence="1">
    <location>
        <begin position="97"/>
        <end position="128"/>
    </location>
</feature>
<accession>A0A433YB67</accession>
<reference evidence="3 4" key="1">
    <citation type="submission" date="2018-12" db="EMBL/GenBank/DDBJ databases">
        <authorList>
            <person name="Sun L."/>
            <person name="Chen Z."/>
        </authorList>
    </citation>
    <scope>NUCLEOTIDE SEQUENCE [LARGE SCALE GENOMIC DNA]</scope>
    <source>
        <strain evidence="3 4">DSM 15890</strain>
    </source>
</reference>
<evidence type="ECO:0000256" key="2">
    <source>
        <dbReference type="SAM" id="Phobius"/>
    </source>
</evidence>
<gene>
    <name evidence="3" type="ORF">EJP82_07945</name>
</gene>
<name>A0A433YB67_9BACL</name>
<organism evidence="3 4">
    <name type="scientific">Paenibacillus anaericanus</name>
    <dbReference type="NCBI Taxonomy" id="170367"/>
    <lineage>
        <taxon>Bacteria</taxon>
        <taxon>Bacillati</taxon>
        <taxon>Bacillota</taxon>
        <taxon>Bacilli</taxon>
        <taxon>Bacillales</taxon>
        <taxon>Paenibacillaceae</taxon>
        <taxon>Paenibacillus</taxon>
    </lineage>
</organism>
<dbReference type="AlphaFoldDB" id="A0A433YB67"/>
<evidence type="ECO:0000313" key="3">
    <source>
        <dbReference type="EMBL" id="RUT47109.1"/>
    </source>
</evidence>
<evidence type="ECO:0000313" key="4">
    <source>
        <dbReference type="Proteomes" id="UP000279446"/>
    </source>
</evidence>